<dbReference type="SUPFAM" id="SSF53756">
    <property type="entry name" value="UDP-Glycosyltransferase/glycogen phosphorylase"/>
    <property type="match status" value="1"/>
</dbReference>
<dbReference type="Proteomes" id="UP000075321">
    <property type="component" value="Unassembled WGS sequence"/>
</dbReference>
<feature type="domain" description="Trehalose synthase N-terminal" evidence="8">
    <location>
        <begin position="40"/>
        <end position="182"/>
    </location>
</feature>
<evidence type="ECO:0000256" key="5">
    <source>
        <dbReference type="ARBA" id="ARBA00022679"/>
    </source>
</evidence>
<keyword evidence="10" id="KW-1185">Reference proteome</keyword>
<dbReference type="EMBL" id="LTAZ01000005">
    <property type="protein sequence ID" value="KYH25911.1"/>
    <property type="molecule type" value="Genomic_DNA"/>
</dbReference>
<dbReference type="InterPro" id="IPR001296">
    <property type="entry name" value="Glyco_trans_1"/>
</dbReference>
<dbReference type="Pfam" id="PF00534">
    <property type="entry name" value="Glycos_transf_1"/>
    <property type="match status" value="1"/>
</dbReference>
<accession>A0A151AE27</accession>
<keyword evidence="6" id="KW-0119">Carbohydrate metabolism</keyword>
<organism evidence="9 10">
    <name type="scientific">Halalkalicoccus paucihalophilus</name>
    <dbReference type="NCBI Taxonomy" id="1008153"/>
    <lineage>
        <taxon>Archaea</taxon>
        <taxon>Methanobacteriati</taxon>
        <taxon>Methanobacteriota</taxon>
        <taxon>Stenosarchaea group</taxon>
        <taxon>Halobacteria</taxon>
        <taxon>Halobacteriales</taxon>
        <taxon>Halococcaceae</taxon>
        <taxon>Halalkalicoccus</taxon>
    </lineage>
</organism>
<evidence type="ECO:0000259" key="7">
    <source>
        <dbReference type="Pfam" id="PF00534"/>
    </source>
</evidence>
<dbReference type="GO" id="GO:0102986">
    <property type="term" value="F:trehalose synthase activity"/>
    <property type="evidence" value="ECO:0007669"/>
    <property type="project" value="UniProtKB-EC"/>
</dbReference>
<dbReference type="AlphaFoldDB" id="A0A151AE27"/>
<keyword evidence="5 9" id="KW-0808">Transferase</keyword>
<evidence type="ECO:0000259" key="8">
    <source>
        <dbReference type="Pfam" id="PF21269"/>
    </source>
</evidence>
<gene>
    <name evidence="9" type="primary">treT_1</name>
    <name evidence="9" type="ORF">HAPAU_25890</name>
</gene>
<comment type="similarity">
    <text evidence="1">Belongs to the glycosyltransferase group 1 family. Glycosyltransferase 4 subfamily.</text>
</comment>
<dbReference type="InterPro" id="IPR052078">
    <property type="entry name" value="Trehalose_Metab_GTase"/>
</dbReference>
<dbReference type="GO" id="GO:0006006">
    <property type="term" value="P:glucose metabolic process"/>
    <property type="evidence" value="ECO:0007669"/>
    <property type="project" value="UniProtKB-KW"/>
</dbReference>
<evidence type="ECO:0000256" key="4">
    <source>
        <dbReference type="ARBA" id="ARBA00022676"/>
    </source>
</evidence>
<evidence type="ECO:0000313" key="10">
    <source>
        <dbReference type="Proteomes" id="UP000075321"/>
    </source>
</evidence>
<evidence type="ECO:0000256" key="3">
    <source>
        <dbReference type="ARBA" id="ARBA00022526"/>
    </source>
</evidence>
<reference evidence="9 10" key="1">
    <citation type="submission" date="2016-02" db="EMBL/GenBank/DDBJ databases">
        <title>Genome sequence of Halalkalicoccus paucihalophilus DSM 24557.</title>
        <authorList>
            <person name="Poehlein A."/>
            <person name="Daniel R."/>
        </authorList>
    </citation>
    <scope>NUCLEOTIDE SEQUENCE [LARGE SCALE GENOMIC DNA]</scope>
    <source>
        <strain evidence="9 10">DSM 24557</strain>
    </source>
</reference>
<keyword evidence="3" id="KW-0313">Glucose metabolism</keyword>
<sequence length="419" mass="45961">MHNAPTEEKTVTAYDSYLDDRQRRAIRDATDALVDVRVAHVNSTASGGGVAEIVGSLVPLLNDVGVETDWLVMDAHTEFFDVTKAIHNGLQGEKSEFTDAMHETYRPVVVGNATDLDEAYDVIVLHDPQSLGMAPTLAERYPETTLVWRCHIDLTAAAPPFLEFVQSYLDPIDRAIVTLPEYGEGITGVEKTVVHPAIDPLTEKNRALDGLSGDAADAADLESYPFDTDRPLVVQVSRFDPWKDPLGVIEAYREAKSSIPDAQLALVGAMPDDDPEGIVVYREVKEATRDDPDVHLLTNHPDAGINALQRGADVVLQKSLREGFALTVSEALWKGTPVVGTNVGGIPLQIEDGENGYLVEPTDIAATAERITRLLTDGTRKRRFGERGREMVRERFLLPRLLVDYLGLLSDVSRSSAQR</sequence>
<name>A0A151AE27_9EURY</name>
<dbReference type="RefSeq" id="WP_066383072.1">
    <property type="nucleotide sequence ID" value="NZ_LTAZ01000005.1"/>
</dbReference>
<evidence type="ECO:0000256" key="6">
    <source>
        <dbReference type="ARBA" id="ARBA00023277"/>
    </source>
</evidence>
<dbReference type="PANTHER" id="PTHR47779:SF1">
    <property type="entry name" value="SYNTHASE (CCG-9), PUTATIVE (AFU_ORTHOLOGUE AFUA_3G12100)-RELATED"/>
    <property type="match status" value="1"/>
</dbReference>
<dbReference type="PATRIC" id="fig|1008153.3.peg.2639"/>
<comment type="subunit">
    <text evidence="2">Homodimer.</text>
</comment>
<evidence type="ECO:0000256" key="2">
    <source>
        <dbReference type="ARBA" id="ARBA00011738"/>
    </source>
</evidence>
<protein>
    <submittedName>
        <fullName evidence="9">Trehalose synthase</fullName>
        <ecNumber evidence="9">2.4.1.245</ecNumber>
    </submittedName>
</protein>
<feature type="domain" description="Glycosyl transferase family 1" evidence="7">
    <location>
        <begin position="222"/>
        <end position="391"/>
    </location>
</feature>
<dbReference type="OrthoDB" id="132546at2157"/>
<dbReference type="InterPro" id="IPR049438">
    <property type="entry name" value="TreT_GT1"/>
</dbReference>
<dbReference type="Gene3D" id="3.40.50.2000">
    <property type="entry name" value="Glycogen Phosphorylase B"/>
    <property type="match status" value="2"/>
</dbReference>
<proteinExistence type="inferred from homology"/>
<keyword evidence="4 9" id="KW-0328">Glycosyltransferase</keyword>
<evidence type="ECO:0000313" key="9">
    <source>
        <dbReference type="EMBL" id="KYH25911.1"/>
    </source>
</evidence>
<dbReference type="Pfam" id="PF21269">
    <property type="entry name" value="TreT_GT1"/>
    <property type="match status" value="1"/>
</dbReference>
<dbReference type="PANTHER" id="PTHR47779">
    <property type="entry name" value="SYNTHASE (CCG-9), PUTATIVE (AFU_ORTHOLOGUE AFUA_3G12100)-RELATED"/>
    <property type="match status" value="1"/>
</dbReference>
<comment type="caution">
    <text evidence="9">The sequence shown here is derived from an EMBL/GenBank/DDBJ whole genome shotgun (WGS) entry which is preliminary data.</text>
</comment>
<dbReference type="EC" id="2.4.1.245" evidence="9"/>
<evidence type="ECO:0000256" key="1">
    <source>
        <dbReference type="ARBA" id="ARBA00009481"/>
    </source>
</evidence>